<dbReference type="EC" id="1.11.1.24" evidence="3"/>
<evidence type="ECO:0000256" key="11">
    <source>
        <dbReference type="ARBA" id="ARBA00042639"/>
    </source>
</evidence>
<proteinExistence type="inferred from homology"/>
<accession>A0A2Z3L9Y9</accession>
<protein>
    <recommendedName>
        <fullName evidence="3">thioredoxin-dependent peroxiredoxin</fullName>
        <ecNumber evidence="3">1.11.1.24</ecNumber>
    </recommendedName>
    <alternativeName>
        <fullName evidence="9">Thioredoxin peroxidase</fullName>
    </alternativeName>
    <alternativeName>
        <fullName evidence="11">Thioredoxin-dependent peroxiredoxin Bcp</fullName>
    </alternativeName>
</protein>
<feature type="domain" description="Thioredoxin" evidence="14">
    <location>
        <begin position="3"/>
        <end position="155"/>
    </location>
</feature>
<keyword evidence="6 15" id="KW-0560">Oxidoreductase</keyword>
<dbReference type="InterPro" id="IPR024706">
    <property type="entry name" value="Peroxiredoxin_AhpC-typ"/>
</dbReference>
<evidence type="ECO:0000256" key="7">
    <source>
        <dbReference type="ARBA" id="ARBA00023157"/>
    </source>
</evidence>
<dbReference type="PANTHER" id="PTHR42801">
    <property type="entry name" value="THIOREDOXIN-DEPENDENT PEROXIDE REDUCTASE"/>
    <property type="match status" value="1"/>
</dbReference>
<dbReference type="PROSITE" id="PS51352">
    <property type="entry name" value="THIOREDOXIN_2"/>
    <property type="match status" value="1"/>
</dbReference>
<name>A0A2Z3L9Y9_9BACT</name>
<dbReference type="SUPFAM" id="SSF52833">
    <property type="entry name" value="Thioredoxin-like"/>
    <property type="match status" value="1"/>
</dbReference>
<dbReference type="PIRSF" id="PIRSF000239">
    <property type="entry name" value="AHPC"/>
    <property type="match status" value="1"/>
</dbReference>
<dbReference type="GO" id="GO:0005737">
    <property type="term" value="C:cytoplasm"/>
    <property type="evidence" value="ECO:0007669"/>
    <property type="project" value="TreeGrafter"/>
</dbReference>
<sequence>MLVSIGDKAADFFLPTQDKGEGTLKALQGKWVLLYFYPRDHTVGCTAEAKNFNDLQAAFKALDVVIIGVSTDDTASHERFKKKHALTFALIADVDSHICKQYGVWVEKSFLGKKYMGIQRSTFLIDKEGSIAFIWPKVRVSKHAEEVLAKIKAMV</sequence>
<comment type="similarity">
    <text evidence="10">Belongs to the peroxiredoxin family. BCP/PrxQ subfamily.</text>
</comment>
<dbReference type="PANTHER" id="PTHR42801:SF4">
    <property type="entry name" value="AHPC_TSA FAMILY PROTEIN"/>
    <property type="match status" value="1"/>
</dbReference>
<evidence type="ECO:0000256" key="1">
    <source>
        <dbReference type="ARBA" id="ARBA00003330"/>
    </source>
</evidence>
<evidence type="ECO:0000256" key="9">
    <source>
        <dbReference type="ARBA" id="ARBA00032824"/>
    </source>
</evidence>
<dbReference type="CDD" id="cd03017">
    <property type="entry name" value="PRX_BCP"/>
    <property type="match status" value="1"/>
</dbReference>
<evidence type="ECO:0000256" key="2">
    <source>
        <dbReference type="ARBA" id="ARBA00011245"/>
    </source>
</evidence>
<keyword evidence="4 15" id="KW-0575">Peroxidase</keyword>
<dbReference type="Proteomes" id="UP000245872">
    <property type="component" value="Chromosome"/>
</dbReference>
<evidence type="ECO:0000313" key="15">
    <source>
        <dbReference type="EMBL" id="AWN82169.1"/>
    </source>
</evidence>
<keyword evidence="7" id="KW-1015">Disulfide bond</keyword>
<dbReference type="InterPro" id="IPR013766">
    <property type="entry name" value="Thioredoxin_domain"/>
</dbReference>
<dbReference type="FunFam" id="3.40.30.10:FF:000007">
    <property type="entry name" value="Thioredoxin-dependent thiol peroxidase"/>
    <property type="match status" value="1"/>
</dbReference>
<evidence type="ECO:0000259" key="14">
    <source>
        <dbReference type="PROSITE" id="PS51352"/>
    </source>
</evidence>
<dbReference type="Gene3D" id="3.40.30.10">
    <property type="entry name" value="Glutaredoxin"/>
    <property type="match status" value="1"/>
</dbReference>
<dbReference type="RefSeq" id="WP_109997558.1">
    <property type="nucleotide sequence ID" value="NZ_CP029619.1"/>
</dbReference>
<dbReference type="GO" id="GO:0045454">
    <property type="term" value="P:cell redox homeostasis"/>
    <property type="evidence" value="ECO:0007669"/>
    <property type="project" value="TreeGrafter"/>
</dbReference>
<comment type="subunit">
    <text evidence="2">Monomer.</text>
</comment>
<comment type="catalytic activity">
    <reaction evidence="12">
        <text>a hydroperoxide + [thioredoxin]-dithiol = an alcohol + [thioredoxin]-disulfide + H2O</text>
        <dbReference type="Rhea" id="RHEA:62620"/>
        <dbReference type="Rhea" id="RHEA-COMP:10698"/>
        <dbReference type="Rhea" id="RHEA-COMP:10700"/>
        <dbReference type="ChEBI" id="CHEBI:15377"/>
        <dbReference type="ChEBI" id="CHEBI:29950"/>
        <dbReference type="ChEBI" id="CHEBI:30879"/>
        <dbReference type="ChEBI" id="CHEBI:35924"/>
        <dbReference type="ChEBI" id="CHEBI:50058"/>
        <dbReference type="EC" id="1.11.1.24"/>
    </reaction>
</comment>
<organism evidence="15 16">
    <name type="scientific">Candidatus Cardinium hertigii</name>
    <dbReference type="NCBI Taxonomy" id="247481"/>
    <lineage>
        <taxon>Bacteria</taxon>
        <taxon>Pseudomonadati</taxon>
        <taxon>Bacteroidota</taxon>
        <taxon>Cytophagia</taxon>
        <taxon>Cytophagales</taxon>
        <taxon>Amoebophilaceae</taxon>
        <taxon>Candidatus Cardinium</taxon>
    </lineage>
</organism>
<reference evidence="15 16" key="1">
    <citation type="submission" date="2018-05" db="EMBL/GenBank/DDBJ databases">
        <title>Candidatus Cardinium hertigii Genome Assembly.</title>
        <authorList>
            <person name="Showmaker K.C."/>
            <person name="Walden K.O."/>
            <person name="Fields C.J."/>
            <person name="Lambert K.N."/>
            <person name="Hudson M.E."/>
        </authorList>
    </citation>
    <scope>NUCLEOTIDE SEQUENCE [LARGE SCALE GENOMIC DNA]</scope>
    <source>
        <strain evidence="16">cHgTN10</strain>
    </source>
</reference>
<evidence type="ECO:0000256" key="13">
    <source>
        <dbReference type="PIRSR" id="PIRSR000239-1"/>
    </source>
</evidence>
<keyword evidence="16" id="KW-1185">Reference proteome</keyword>
<dbReference type="InterPro" id="IPR000866">
    <property type="entry name" value="AhpC/TSA"/>
</dbReference>
<evidence type="ECO:0000256" key="12">
    <source>
        <dbReference type="ARBA" id="ARBA00049091"/>
    </source>
</evidence>
<dbReference type="KEGG" id="cher:DK880_00868"/>
<evidence type="ECO:0000256" key="4">
    <source>
        <dbReference type="ARBA" id="ARBA00022559"/>
    </source>
</evidence>
<dbReference type="AlphaFoldDB" id="A0A2Z3L9Y9"/>
<gene>
    <name evidence="15" type="primary">bcp</name>
    <name evidence="15" type="ORF">DK880_00868</name>
</gene>
<evidence type="ECO:0000256" key="3">
    <source>
        <dbReference type="ARBA" id="ARBA00013017"/>
    </source>
</evidence>
<dbReference type="NCBIfam" id="NF006960">
    <property type="entry name" value="PRK09437.1"/>
    <property type="match status" value="1"/>
</dbReference>
<evidence type="ECO:0000256" key="10">
    <source>
        <dbReference type="ARBA" id="ARBA00038489"/>
    </source>
</evidence>
<keyword evidence="8" id="KW-0676">Redox-active center</keyword>
<dbReference type="GO" id="GO:0008379">
    <property type="term" value="F:thioredoxin peroxidase activity"/>
    <property type="evidence" value="ECO:0007669"/>
    <property type="project" value="TreeGrafter"/>
</dbReference>
<evidence type="ECO:0000256" key="6">
    <source>
        <dbReference type="ARBA" id="ARBA00023002"/>
    </source>
</evidence>
<dbReference type="OrthoDB" id="9812811at2"/>
<feature type="active site" description="Cysteine sulfenic acid (-SOH) intermediate; for peroxidase activity" evidence="13">
    <location>
        <position position="45"/>
    </location>
</feature>
<dbReference type="InterPro" id="IPR036249">
    <property type="entry name" value="Thioredoxin-like_sf"/>
</dbReference>
<comment type="function">
    <text evidence="1">Thiol-specific peroxidase that catalyzes the reduction of hydrogen peroxide and organic hydroperoxides to water and alcohols, respectively. Plays a role in cell protection against oxidative stress by detoxifying peroxides and as sensor of hydrogen peroxide-mediated signaling events.</text>
</comment>
<evidence type="ECO:0000256" key="8">
    <source>
        <dbReference type="ARBA" id="ARBA00023284"/>
    </source>
</evidence>
<dbReference type="InterPro" id="IPR050924">
    <property type="entry name" value="Peroxiredoxin_BCP/PrxQ"/>
</dbReference>
<keyword evidence="5" id="KW-0049">Antioxidant</keyword>
<evidence type="ECO:0000313" key="16">
    <source>
        <dbReference type="Proteomes" id="UP000245872"/>
    </source>
</evidence>
<dbReference type="GO" id="GO:0034599">
    <property type="term" value="P:cellular response to oxidative stress"/>
    <property type="evidence" value="ECO:0007669"/>
    <property type="project" value="TreeGrafter"/>
</dbReference>
<dbReference type="EMBL" id="CP029619">
    <property type="protein sequence ID" value="AWN82169.1"/>
    <property type="molecule type" value="Genomic_DNA"/>
</dbReference>
<dbReference type="Pfam" id="PF00578">
    <property type="entry name" value="AhpC-TSA"/>
    <property type="match status" value="1"/>
</dbReference>
<evidence type="ECO:0000256" key="5">
    <source>
        <dbReference type="ARBA" id="ARBA00022862"/>
    </source>
</evidence>